<name>A0A9P6CR60_9AGAR</name>
<dbReference type="InterPro" id="IPR007269">
    <property type="entry name" value="ICMT_MeTrfase"/>
</dbReference>
<organism evidence="7 8">
    <name type="scientific">Pholiota conissans</name>
    <dbReference type="NCBI Taxonomy" id="109636"/>
    <lineage>
        <taxon>Eukaryota</taxon>
        <taxon>Fungi</taxon>
        <taxon>Dikarya</taxon>
        <taxon>Basidiomycota</taxon>
        <taxon>Agaricomycotina</taxon>
        <taxon>Agaricomycetes</taxon>
        <taxon>Agaricomycetidae</taxon>
        <taxon>Agaricales</taxon>
        <taxon>Agaricineae</taxon>
        <taxon>Strophariaceae</taxon>
        <taxon>Pholiota</taxon>
    </lineage>
</organism>
<evidence type="ECO:0000256" key="5">
    <source>
        <dbReference type="RuleBase" id="RU362022"/>
    </source>
</evidence>
<feature type="signal peptide" evidence="6">
    <location>
        <begin position="1"/>
        <end position="18"/>
    </location>
</feature>
<keyword evidence="5" id="KW-0949">S-adenosyl-L-methionine</keyword>
<comment type="similarity">
    <text evidence="5">Belongs to the class VI-like SAM-binding methyltransferase superfamily. Isoprenylcysteine carboxyl methyltransferase family.</text>
</comment>
<reference evidence="7" key="1">
    <citation type="submission" date="2020-11" db="EMBL/GenBank/DDBJ databases">
        <authorList>
            <consortium name="DOE Joint Genome Institute"/>
            <person name="Ahrendt S."/>
            <person name="Riley R."/>
            <person name="Andreopoulos W."/>
            <person name="Labutti K."/>
            <person name="Pangilinan J."/>
            <person name="Ruiz-Duenas F.J."/>
            <person name="Barrasa J.M."/>
            <person name="Sanchez-Garcia M."/>
            <person name="Camarero S."/>
            <person name="Miyauchi S."/>
            <person name="Serrano A."/>
            <person name="Linde D."/>
            <person name="Babiker R."/>
            <person name="Drula E."/>
            <person name="Ayuso-Fernandez I."/>
            <person name="Pacheco R."/>
            <person name="Padilla G."/>
            <person name="Ferreira P."/>
            <person name="Barriuso J."/>
            <person name="Kellner H."/>
            <person name="Castanera R."/>
            <person name="Alfaro M."/>
            <person name="Ramirez L."/>
            <person name="Pisabarro A.G."/>
            <person name="Kuo A."/>
            <person name="Tritt A."/>
            <person name="Lipzen A."/>
            <person name="He G."/>
            <person name="Yan M."/>
            <person name="Ng V."/>
            <person name="Cullen D."/>
            <person name="Martin F."/>
            <person name="Rosso M.-N."/>
            <person name="Henrissat B."/>
            <person name="Hibbett D."/>
            <person name="Martinez A.T."/>
            <person name="Grigoriev I.V."/>
        </authorList>
    </citation>
    <scope>NUCLEOTIDE SEQUENCE</scope>
    <source>
        <strain evidence="7">CIRM-BRFM 674</strain>
    </source>
</reference>
<sequence>MSLLKIPFSLSILWAVKTIVTAPQPPARPTERVGPIGLEVYLLPPVIKACFYLTGLAEIASILTNHFPENVISRGILALLVNSSPVDRIQITWPFFIAWICCLSGAYIRRQCYKALGESFTFEISLRKNHTLVTSGPYAFVRHPSYSSAALGLYGAFVCQTTSGAWLRECSGILQPAWAGWLIGMGWVLAAAIFVVAIVPRLDKEDRIMKGRFGAEWDQWAMKVPYKLIPMVF</sequence>
<comment type="caution">
    <text evidence="5">Lacks conserved residue(s) required for the propagation of feature annotation.</text>
</comment>
<keyword evidence="5" id="KW-0256">Endoplasmic reticulum</keyword>
<dbReference type="PANTHER" id="PTHR12714">
    <property type="entry name" value="PROTEIN-S ISOPRENYLCYSTEINE O-METHYLTRANSFERASE"/>
    <property type="match status" value="1"/>
</dbReference>
<dbReference type="EC" id="2.1.1.100" evidence="5"/>
<evidence type="ECO:0000256" key="1">
    <source>
        <dbReference type="ARBA" id="ARBA00004141"/>
    </source>
</evidence>
<keyword evidence="5" id="KW-0808">Transferase</keyword>
<keyword evidence="6" id="KW-0732">Signal</keyword>
<dbReference type="EMBL" id="MU155317">
    <property type="protein sequence ID" value="KAF9475822.1"/>
    <property type="molecule type" value="Genomic_DNA"/>
</dbReference>
<evidence type="ECO:0000256" key="3">
    <source>
        <dbReference type="ARBA" id="ARBA00022989"/>
    </source>
</evidence>
<dbReference type="AlphaFoldDB" id="A0A9P6CR60"/>
<evidence type="ECO:0000313" key="8">
    <source>
        <dbReference type="Proteomes" id="UP000807469"/>
    </source>
</evidence>
<keyword evidence="3 5" id="KW-1133">Transmembrane helix</keyword>
<feature type="transmembrane region" description="Helical" evidence="5">
    <location>
        <begin position="178"/>
        <end position="199"/>
    </location>
</feature>
<comment type="caution">
    <text evidence="7">The sequence shown here is derived from an EMBL/GenBank/DDBJ whole genome shotgun (WGS) entry which is preliminary data.</text>
</comment>
<protein>
    <recommendedName>
        <fullName evidence="5">Protein-S-isoprenylcysteine O-methyltransferase</fullName>
        <ecNumber evidence="5">2.1.1.100</ecNumber>
    </recommendedName>
</protein>
<feature type="chain" id="PRO_5040388390" description="Protein-S-isoprenylcysteine O-methyltransferase" evidence="6">
    <location>
        <begin position="19"/>
        <end position="233"/>
    </location>
</feature>
<dbReference type="PANTHER" id="PTHR12714:SF9">
    <property type="entry name" value="PROTEIN-S-ISOPRENYLCYSTEINE O-METHYLTRANSFERASE"/>
    <property type="match status" value="1"/>
</dbReference>
<evidence type="ECO:0000256" key="6">
    <source>
        <dbReference type="SAM" id="SignalP"/>
    </source>
</evidence>
<comment type="subcellular location">
    <subcellularLocation>
        <location evidence="5">Endoplasmic reticulum membrane</location>
        <topology evidence="5">Multi-pass membrane protein</topology>
    </subcellularLocation>
    <subcellularLocation>
        <location evidence="1">Membrane</location>
        <topology evidence="1">Multi-pass membrane protein</topology>
    </subcellularLocation>
</comment>
<evidence type="ECO:0000313" key="7">
    <source>
        <dbReference type="EMBL" id="KAF9475822.1"/>
    </source>
</evidence>
<keyword evidence="5" id="KW-0489">Methyltransferase</keyword>
<evidence type="ECO:0000256" key="2">
    <source>
        <dbReference type="ARBA" id="ARBA00022692"/>
    </source>
</evidence>
<dbReference type="Pfam" id="PF04140">
    <property type="entry name" value="ICMT"/>
    <property type="match status" value="1"/>
</dbReference>
<gene>
    <name evidence="7" type="ORF">BDN70DRAFT_907957</name>
</gene>
<dbReference type="OrthoDB" id="422086at2759"/>
<dbReference type="GO" id="GO:0032259">
    <property type="term" value="P:methylation"/>
    <property type="evidence" value="ECO:0007669"/>
    <property type="project" value="UniProtKB-KW"/>
</dbReference>
<keyword evidence="8" id="KW-1185">Reference proteome</keyword>
<accession>A0A9P6CR60</accession>
<evidence type="ECO:0000256" key="4">
    <source>
        <dbReference type="ARBA" id="ARBA00023136"/>
    </source>
</evidence>
<keyword evidence="2 5" id="KW-0812">Transmembrane</keyword>
<keyword evidence="4 5" id="KW-0472">Membrane</keyword>
<proteinExistence type="inferred from homology"/>
<dbReference type="Gene3D" id="1.20.120.1630">
    <property type="match status" value="1"/>
</dbReference>
<dbReference type="Proteomes" id="UP000807469">
    <property type="component" value="Unassembled WGS sequence"/>
</dbReference>
<comment type="catalytic activity">
    <reaction evidence="5">
        <text>[protein]-C-terminal S-[(2E,6E)-farnesyl]-L-cysteine + S-adenosyl-L-methionine = [protein]-C-terminal S-[(2E,6E)-farnesyl]-L-cysteine methyl ester + S-adenosyl-L-homocysteine</text>
        <dbReference type="Rhea" id="RHEA:21672"/>
        <dbReference type="Rhea" id="RHEA-COMP:12125"/>
        <dbReference type="Rhea" id="RHEA-COMP:12126"/>
        <dbReference type="ChEBI" id="CHEBI:57856"/>
        <dbReference type="ChEBI" id="CHEBI:59789"/>
        <dbReference type="ChEBI" id="CHEBI:90510"/>
        <dbReference type="ChEBI" id="CHEBI:90511"/>
        <dbReference type="EC" id="2.1.1.100"/>
    </reaction>
</comment>
<dbReference type="GO" id="GO:0004671">
    <property type="term" value="F:protein C-terminal S-isoprenylcysteine carboxyl O-methyltransferase activity"/>
    <property type="evidence" value="ECO:0007669"/>
    <property type="project" value="UniProtKB-EC"/>
</dbReference>
<dbReference type="GO" id="GO:0005789">
    <property type="term" value="C:endoplasmic reticulum membrane"/>
    <property type="evidence" value="ECO:0007669"/>
    <property type="project" value="UniProtKB-SubCell"/>
</dbReference>